<feature type="region of interest" description="Disordered" evidence="1">
    <location>
        <begin position="149"/>
        <end position="170"/>
    </location>
</feature>
<dbReference type="AlphaFoldDB" id="A0AAT9GEW0"/>
<evidence type="ECO:0008006" key="3">
    <source>
        <dbReference type="Google" id="ProtNLM"/>
    </source>
</evidence>
<sequence>MVSSYSSVRICAVILTPFDMLSQNIIQKIVFLSCFLLCFTRSHQLFAQVKIGTNPTSIAKSSILELESTSQGLLLPRITDTAAINTLNPPDGTLIYLANTNPGLYIRKGGFWLNVSNGSGRLGINFQSNPDGSLTIIYSDGTTFTTQKLVGETGPKGDKGDKGDKGETGIAGKGVKDIRLNEDSTLTIHYTDDTQTNIPQRVIAKDGLNGMGIYWKGMFDAAPAEAKTNWAYYDSAQHKSFIYDGQNWQILSQDGIHSKDSSLASFYGDRPITASVFNGQNPGTNDLVKWIEYLFYPSQGPTAGLTITYGSNTGNTITIEKIADGADLMATMNWEAGRQASTKLLSAITVAGDTVAFTQPHQNASVTGIANVSVPRNVNSSFTIRALTEDNKAATSTVNFRFLWKRYYGFVSTSLANEVMLTPTNKEILDLSSEFASARGFTKTVNPGSPKRLVIAYPLSMDSNDMEIKISGFDQKGAFDRQVIKLVNESGGSTDYVVYTAKNNTSAGVTFSVL</sequence>
<dbReference type="EMBL" id="AP029612">
    <property type="protein sequence ID" value="BFG69132.1"/>
    <property type="molecule type" value="Genomic_DNA"/>
</dbReference>
<proteinExistence type="predicted"/>
<accession>A0AAT9GEW0</accession>
<organism evidence="2">
    <name type="scientific">Sediminibacterium sp. KACHI17</name>
    <dbReference type="NCBI Taxonomy" id="1751071"/>
    <lineage>
        <taxon>Bacteria</taxon>
        <taxon>Pseudomonadati</taxon>
        <taxon>Bacteroidota</taxon>
        <taxon>Chitinophagia</taxon>
        <taxon>Chitinophagales</taxon>
        <taxon>Chitinophagaceae</taxon>
        <taxon>Sediminibacterium</taxon>
    </lineage>
</organism>
<protein>
    <recommendedName>
        <fullName evidence="3">Collagen-like protein</fullName>
    </recommendedName>
</protein>
<feature type="compositionally biased region" description="Basic and acidic residues" evidence="1">
    <location>
        <begin position="155"/>
        <end position="167"/>
    </location>
</feature>
<name>A0AAT9GEW0_9BACT</name>
<evidence type="ECO:0000313" key="2">
    <source>
        <dbReference type="EMBL" id="BFG69132.1"/>
    </source>
</evidence>
<evidence type="ECO:0000256" key="1">
    <source>
        <dbReference type="SAM" id="MobiDB-lite"/>
    </source>
</evidence>
<reference evidence="2" key="1">
    <citation type="submission" date="2024-02" db="EMBL/GenBank/DDBJ databases">
        <title>Sediminibacterium planktonica sp. nov. and Sediminibacterium longus sp. nov., isolated from surface lake and river water.</title>
        <authorList>
            <person name="Watanabe K."/>
            <person name="Takemine S."/>
            <person name="Ishii Y."/>
            <person name="Ogata Y."/>
            <person name="Shindo C."/>
            <person name="Suda W."/>
        </authorList>
    </citation>
    <scope>NUCLEOTIDE SEQUENCE</scope>
    <source>
        <strain evidence="2">KACHI17</strain>
    </source>
</reference>
<gene>
    <name evidence="2" type="ORF">KACHI17_00130</name>
</gene>